<protein>
    <recommendedName>
        <fullName evidence="2">Phytase-like domain-containing protein</fullName>
    </recommendedName>
</protein>
<dbReference type="PANTHER" id="PTHR37957">
    <property type="entry name" value="BLR7070 PROTEIN"/>
    <property type="match status" value="1"/>
</dbReference>
<dbReference type="Proteomes" id="UP000653565">
    <property type="component" value="Unassembled WGS sequence"/>
</dbReference>
<dbReference type="AlphaFoldDB" id="A0A8H4GP86"/>
<dbReference type="EMBL" id="JAAAPX010000390">
    <property type="protein sequence ID" value="KAF4225752.1"/>
    <property type="molecule type" value="Genomic_DNA"/>
</dbReference>
<dbReference type="Pfam" id="PF13449">
    <property type="entry name" value="Phytase-like"/>
    <property type="match status" value="1"/>
</dbReference>
<organism evidence="3 4">
    <name type="scientific">Aspergillus fumigatiaffinis</name>
    <dbReference type="NCBI Taxonomy" id="340414"/>
    <lineage>
        <taxon>Eukaryota</taxon>
        <taxon>Fungi</taxon>
        <taxon>Dikarya</taxon>
        <taxon>Ascomycota</taxon>
        <taxon>Pezizomycotina</taxon>
        <taxon>Eurotiomycetes</taxon>
        <taxon>Eurotiomycetidae</taxon>
        <taxon>Eurotiales</taxon>
        <taxon>Aspergillaceae</taxon>
        <taxon>Aspergillus</taxon>
        <taxon>Aspergillus subgen. Fumigati</taxon>
    </lineage>
</organism>
<keyword evidence="4" id="KW-1185">Reference proteome</keyword>
<evidence type="ECO:0000259" key="2">
    <source>
        <dbReference type="Pfam" id="PF13449"/>
    </source>
</evidence>
<name>A0A8H4GP86_9EURO</name>
<proteinExistence type="predicted"/>
<gene>
    <name evidence="3" type="ORF">CNMCM6805_006369</name>
</gene>
<evidence type="ECO:0000313" key="4">
    <source>
        <dbReference type="Proteomes" id="UP000653565"/>
    </source>
</evidence>
<dbReference type="PANTHER" id="PTHR37957:SF1">
    <property type="entry name" value="PHYTASE-LIKE DOMAIN-CONTAINING PROTEIN"/>
    <property type="match status" value="1"/>
</dbReference>
<reference evidence="3" key="1">
    <citation type="journal article" date="2020" name="bioRxiv">
        <title>Genomic and phenotypic heterogeneity of clinical isolates of the human pathogens Aspergillus fumigatus, Aspergillus lentulus and Aspergillus fumigatiaffinis.</title>
        <authorList>
            <person name="dos Santos R.A.C."/>
            <person name="Steenwyk J.L."/>
            <person name="Rivero-Menendez O."/>
            <person name="Mead M.E."/>
            <person name="Silva L.P."/>
            <person name="Bastos R.W."/>
            <person name="Alastruey-Izquierdo A."/>
            <person name="Goldman G.H."/>
            <person name="Rokas A."/>
        </authorList>
    </citation>
    <scope>NUCLEOTIDE SEQUENCE</scope>
    <source>
        <strain evidence="3">CNM-CM6805</strain>
    </source>
</reference>
<feature type="region of interest" description="Disordered" evidence="1">
    <location>
        <begin position="112"/>
        <end position="131"/>
    </location>
</feature>
<comment type="caution">
    <text evidence="3">The sequence shown here is derived from an EMBL/GenBank/DDBJ whole genome shotgun (WGS) entry which is preliminary data.</text>
</comment>
<feature type="domain" description="Phytase-like" evidence="2">
    <location>
        <begin position="19"/>
        <end position="245"/>
    </location>
</feature>
<evidence type="ECO:0000313" key="3">
    <source>
        <dbReference type="EMBL" id="KAF4225752.1"/>
    </source>
</evidence>
<feature type="compositionally biased region" description="Polar residues" evidence="1">
    <location>
        <begin position="119"/>
        <end position="131"/>
    </location>
</feature>
<accession>A0A8H4GP86</accession>
<evidence type="ECO:0000256" key="1">
    <source>
        <dbReference type="SAM" id="MobiDB-lite"/>
    </source>
</evidence>
<reference evidence="3" key="2">
    <citation type="submission" date="2020-04" db="EMBL/GenBank/DDBJ databases">
        <authorList>
            <person name="Santos R.A.C."/>
            <person name="Steenwyk J.L."/>
            <person name="Rivero-Menendez O."/>
            <person name="Mead M.E."/>
            <person name="Silva L.P."/>
            <person name="Bastos R.W."/>
            <person name="Alastruey-Izquierdo A."/>
            <person name="Goldman G.H."/>
            <person name="Rokas A."/>
        </authorList>
    </citation>
    <scope>NUCLEOTIDE SEQUENCE</scope>
    <source>
        <strain evidence="3">CNM-CM6805</strain>
    </source>
</reference>
<dbReference type="InterPro" id="IPR027372">
    <property type="entry name" value="Phytase-like_dom"/>
</dbReference>
<sequence>MGPDEVPTTGLDPDASGFIQIDGFPPLPRATYKGDGFGGAGETYTRIALDCEGLVLGPDRSFWISDEYGPYIYQFSEQGKMIRAIQPPPAFLPLRNGTFSFSSAEPPIFERDRLPFPTNPTAGRANNQGFEGLTMSSDGKSIYAMMQSAMNQEGGPKKKFRRQARLLEYDISGQQPALLHEFIVTLPLYDDGNDIEAATQSEIHKLPNGQFLILARDSGFGRGEDETESKYRHVDIFSTDRATDIAGSVRDSVNGSVASNRGALDPGLLNATYCPFLDYNINSELKKFGLHNGGDQDASLLNEKWESLALVPIAEAGSNISSEYFLFSMSDNDFMTQDGTICFFIELPIG</sequence>